<keyword evidence="3" id="KW-1185">Reference proteome</keyword>
<proteinExistence type="predicted"/>
<feature type="region of interest" description="Disordered" evidence="1">
    <location>
        <begin position="16"/>
        <end position="43"/>
    </location>
</feature>
<organism evidence="2 3">
    <name type="scientific">Microthlaspi erraticum</name>
    <dbReference type="NCBI Taxonomy" id="1685480"/>
    <lineage>
        <taxon>Eukaryota</taxon>
        <taxon>Viridiplantae</taxon>
        <taxon>Streptophyta</taxon>
        <taxon>Embryophyta</taxon>
        <taxon>Tracheophyta</taxon>
        <taxon>Spermatophyta</taxon>
        <taxon>Magnoliopsida</taxon>
        <taxon>eudicotyledons</taxon>
        <taxon>Gunneridae</taxon>
        <taxon>Pentapetalae</taxon>
        <taxon>rosids</taxon>
        <taxon>malvids</taxon>
        <taxon>Brassicales</taxon>
        <taxon>Brassicaceae</taxon>
        <taxon>Coluteocarpeae</taxon>
        <taxon>Microthlaspi</taxon>
    </lineage>
</organism>
<evidence type="ECO:0000256" key="1">
    <source>
        <dbReference type="SAM" id="MobiDB-lite"/>
    </source>
</evidence>
<name>A0A6D2K5X9_9BRAS</name>
<accession>A0A6D2K5X9</accession>
<dbReference type="NCBIfam" id="TIGR01572">
    <property type="entry name" value="A_thl_para_3677"/>
    <property type="match status" value="1"/>
</dbReference>
<dbReference type="Gene3D" id="3.10.450.10">
    <property type="match status" value="1"/>
</dbReference>
<dbReference type="AlphaFoldDB" id="A0A6D2K5X9"/>
<dbReference type="EMBL" id="CACVBM020001496">
    <property type="protein sequence ID" value="CAA7052204.1"/>
    <property type="molecule type" value="Genomic_DNA"/>
</dbReference>
<dbReference type="InterPro" id="IPR006462">
    <property type="entry name" value="MS5"/>
</dbReference>
<reference evidence="2" key="1">
    <citation type="submission" date="2020-01" db="EMBL/GenBank/DDBJ databases">
        <authorList>
            <person name="Mishra B."/>
        </authorList>
    </citation>
    <scope>NUCLEOTIDE SEQUENCE [LARGE SCALE GENOMIC DNA]</scope>
</reference>
<comment type="caution">
    <text evidence="2">The sequence shown here is derived from an EMBL/GenBank/DDBJ whole genome shotgun (WGS) entry which is preliminary data.</text>
</comment>
<dbReference type="PANTHER" id="PTHR31260">
    <property type="entry name" value="CYSTATIN/MONELLIN SUPERFAMILY PROTEIN"/>
    <property type="match status" value="1"/>
</dbReference>
<sequence>MYDVMLDEANLWLNEPPKRKRKLEAPPAPIEDYSSAPLSDSDEDTEIDLVGKAKYRQQVMESGGFDVDPLLVRYGKLRLYGSAPDTILFSKVGLHCYNFDKGTNLQFRTVKKANTEFVSFLTYYITLEAMDPLKNALVTFQTSVWDAATKNKESLRLITKVSRIAGTEEETSLWDSDGVDEFYNKDDMSQWLEDDALTGSDKLQYYEVKKSDLRDNEWMYLYAEVALFSKCAIDLSAYLPVEMKRVVVRTREDVEPSMKLKSHNATFYMNFKTRRGQDCRGIVRRTTDGRPQHMSLQVKCWIDK</sequence>
<gene>
    <name evidence="2" type="ORF">MERR_LOCUS39439</name>
</gene>
<evidence type="ECO:0000313" key="2">
    <source>
        <dbReference type="EMBL" id="CAA7052204.1"/>
    </source>
</evidence>
<dbReference type="OrthoDB" id="1625419at2759"/>
<dbReference type="Pfam" id="PF04776">
    <property type="entry name" value="protein_MS5"/>
    <property type="match status" value="1"/>
</dbReference>
<protein>
    <submittedName>
        <fullName evidence="2">Uncharacterized protein</fullName>
    </submittedName>
</protein>
<dbReference type="Proteomes" id="UP000467841">
    <property type="component" value="Unassembled WGS sequence"/>
</dbReference>
<dbReference type="PANTHER" id="PTHR31260:SF41">
    <property type="entry name" value="CYSTATIN DOMAIN-CONTAINING PROTEIN"/>
    <property type="match status" value="1"/>
</dbReference>
<evidence type="ECO:0000313" key="3">
    <source>
        <dbReference type="Proteomes" id="UP000467841"/>
    </source>
</evidence>